<dbReference type="Pfam" id="PF13515">
    <property type="entry name" value="FUSC_2"/>
    <property type="match status" value="1"/>
</dbReference>
<dbReference type="Proteomes" id="UP000092528">
    <property type="component" value="Chromosome 1"/>
</dbReference>
<sequence>MLTKPSKDDWIRGVLYATAVGLPLLLQPWIESQIVVFITLGALFTLRLDPRSHVKHQAIAMIGGVALVILAGAVGTLLVGHFELAIIVLVVISYLAGQPTIEQKYFSLLGKFVAAAFVLEAVGSPVTLMTGVAFFCGGVLALILTILQARYFATQVNGWSLVDEWQQLRSGKINGPLYGMTLPITVLVSILSAQWLNAQHVSWVGLTVLFVMNVDTVTAWRKIWMRTAGTLLGVISAYIVVVFFPSALLSFIIVLSALFMPMFLRQNYMIFSWLMSMFVLLVVDLAMLQSGGDEFLIQWRFIDTLIGCGWVMVSLSLLHLGRKWWPNQPSKG</sequence>
<dbReference type="GO" id="GO:0016020">
    <property type="term" value="C:membrane"/>
    <property type="evidence" value="ECO:0007669"/>
    <property type="project" value="UniProtKB-SubCell"/>
</dbReference>
<evidence type="ECO:0000313" key="8">
    <source>
        <dbReference type="Proteomes" id="UP000092528"/>
    </source>
</evidence>
<feature type="transmembrane region" description="Helical" evidence="5">
    <location>
        <begin position="173"/>
        <end position="195"/>
    </location>
</feature>
<name>A0A1C7F989_9VIBR</name>
<dbReference type="InterPro" id="IPR049453">
    <property type="entry name" value="Memb_transporter_dom"/>
</dbReference>
<feature type="transmembrane region" description="Helical" evidence="5">
    <location>
        <begin position="201"/>
        <end position="219"/>
    </location>
</feature>
<feature type="transmembrane region" description="Helical" evidence="5">
    <location>
        <begin position="231"/>
        <end position="264"/>
    </location>
</feature>
<feature type="transmembrane region" description="Helical" evidence="5">
    <location>
        <begin position="29"/>
        <end position="46"/>
    </location>
</feature>
<dbReference type="GeneID" id="96873468"/>
<feature type="domain" description="Integral membrane bound transporter" evidence="6">
    <location>
        <begin position="189"/>
        <end position="313"/>
    </location>
</feature>
<keyword evidence="4 5" id="KW-0472">Membrane</keyword>
<comment type="subcellular location">
    <subcellularLocation>
        <location evidence="1">Membrane</location>
        <topology evidence="1">Multi-pass membrane protein</topology>
    </subcellularLocation>
</comment>
<reference evidence="7 8" key="1">
    <citation type="submission" date="2016-07" db="EMBL/GenBank/DDBJ databases">
        <title>Genome sequencing of Vibrio scophthalmi strain VS-05, an isolated from Paralichthys olivaceus.</title>
        <authorList>
            <person name="Han H.-J."/>
        </authorList>
    </citation>
    <scope>NUCLEOTIDE SEQUENCE [LARGE SCALE GENOMIC DNA]</scope>
    <source>
        <strain evidence="7 8">VS-05</strain>
    </source>
</reference>
<evidence type="ECO:0000256" key="4">
    <source>
        <dbReference type="ARBA" id="ARBA00023136"/>
    </source>
</evidence>
<proteinExistence type="predicted"/>
<organism evidence="7 8">
    <name type="scientific">Vibrio scophthalmi</name>
    <dbReference type="NCBI Taxonomy" id="45658"/>
    <lineage>
        <taxon>Bacteria</taxon>
        <taxon>Pseudomonadati</taxon>
        <taxon>Pseudomonadota</taxon>
        <taxon>Gammaproteobacteria</taxon>
        <taxon>Vibrionales</taxon>
        <taxon>Vibrionaceae</taxon>
        <taxon>Vibrio</taxon>
    </lineage>
</organism>
<evidence type="ECO:0000313" key="7">
    <source>
        <dbReference type="EMBL" id="ANU36675.1"/>
    </source>
</evidence>
<dbReference type="RefSeq" id="WP_065545396.1">
    <property type="nucleotide sequence ID" value="NZ_CP016414.1"/>
</dbReference>
<keyword evidence="2 5" id="KW-0812">Transmembrane</keyword>
<feature type="transmembrane region" description="Helical" evidence="5">
    <location>
        <begin position="132"/>
        <end position="153"/>
    </location>
</feature>
<keyword evidence="3 5" id="KW-1133">Transmembrane helix</keyword>
<protein>
    <recommendedName>
        <fullName evidence="6">Integral membrane bound transporter domain-containing protein</fullName>
    </recommendedName>
</protein>
<feature type="transmembrane region" description="Helical" evidence="5">
    <location>
        <begin position="270"/>
        <end position="288"/>
    </location>
</feature>
<dbReference type="AlphaFoldDB" id="A0A1C7F989"/>
<feature type="transmembrane region" description="Helical" evidence="5">
    <location>
        <begin position="58"/>
        <end position="78"/>
    </location>
</feature>
<dbReference type="STRING" id="45658.VSVS12_01935"/>
<feature type="transmembrane region" description="Helical" evidence="5">
    <location>
        <begin position="108"/>
        <end position="126"/>
    </location>
</feature>
<keyword evidence="8" id="KW-1185">Reference proteome</keyword>
<evidence type="ECO:0000256" key="1">
    <source>
        <dbReference type="ARBA" id="ARBA00004141"/>
    </source>
</evidence>
<dbReference type="EMBL" id="CP016414">
    <property type="protein sequence ID" value="ANU36675.1"/>
    <property type="molecule type" value="Genomic_DNA"/>
</dbReference>
<accession>A0A1C7F989</accession>
<feature type="transmembrane region" description="Helical" evidence="5">
    <location>
        <begin position="300"/>
        <end position="320"/>
    </location>
</feature>
<evidence type="ECO:0000256" key="5">
    <source>
        <dbReference type="SAM" id="Phobius"/>
    </source>
</evidence>
<dbReference type="PATRIC" id="fig|45658.7.peg.1531"/>
<evidence type="ECO:0000256" key="2">
    <source>
        <dbReference type="ARBA" id="ARBA00022692"/>
    </source>
</evidence>
<evidence type="ECO:0000256" key="3">
    <source>
        <dbReference type="ARBA" id="ARBA00022989"/>
    </source>
</evidence>
<gene>
    <name evidence="7" type="ORF">VSVS05_01550</name>
</gene>
<evidence type="ECO:0000259" key="6">
    <source>
        <dbReference type="Pfam" id="PF13515"/>
    </source>
</evidence>